<reference evidence="3 4" key="2">
    <citation type="journal article" date="2010" name="Stand. Genomic Sci.">
        <title>Complete genome sequence of Sebaldella termitidis type strain (NCTC 11300).</title>
        <authorList>
            <person name="Harmon-Smith M."/>
            <person name="Celia L."/>
            <person name="Chertkov O."/>
            <person name="Lapidus A."/>
            <person name="Copeland A."/>
            <person name="Glavina Del Rio T."/>
            <person name="Nolan M."/>
            <person name="Lucas S."/>
            <person name="Tice H."/>
            <person name="Cheng J.F."/>
            <person name="Han C."/>
            <person name="Detter J.C."/>
            <person name="Bruce D."/>
            <person name="Goodwin L."/>
            <person name="Pitluck S."/>
            <person name="Pati A."/>
            <person name="Liolios K."/>
            <person name="Ivanova N."/>
            <person name="Mavromatis K."/>
            <person name="Mikhailova N."/>
            <person name="Chen A."/>
            <person name="Palaniappan K."/>
            <person name="Land M."/>
            <person name="Hauser L."/>
            <person name="Chang Y.J."/>
            <person name="Jeffries C.D."/>
            <person name="Brettin T."/>
            <person name="Goker M."/>
            <person name="Beck B."/>
            <person name="Bristow J."/>
            <person name="Eisen J.A."/>
            <person name="Markowitz V."/>
            <person name="Hugenholtz P."/>
            <person name="Kyrpides N.C."/>
            <person name="Klenk H.P."/>
            <person name="Chen F."/>
        </authorList>
    </citation>
    <scope>NUCLEOTIDE SEQUENCE [LARGE SCALE GENOMIC DNA]</scope>
    <source>
        <strain evidence="4">ATCC 33386 / NCTC 11300</strain>
    </source>
</reference>
<reference evidence="4" key="1">
    <citation type="submission" date="2009-09" db="EMBL/GenBank/DDBJ databases">
        <title>The complete chromosome of Sebaldella termitidis ATCC 33386.</title>
        <authorList>
            <consortium name="US DOE Joint Genome Institute (JGI-PGF)"/>
            <person name="Lucas S."/>
            <person name="Copeland A."/>
            <person name="Lapidus A."/>
            <person name="Glavina del Rio T."/>
            <person name="Dalin E."/>
            <person name="Tice H."/>
            <person name="Bruce D."/>
            <person name="Goodwin L."/>
            <person name="Pitluck S."/>
            <person name="Kyrpides N."/>
            <person name="Mavromatis K."/>
            <person name="Ivanova N."/>
            <person name="Mikhailova N."/>
            <person name="Sims D."/>
            <person name="Meincke L."/>
            <person name="Brettin T."/>
            <person name="Detter J.C."/>
            <person name="Han C."/>
            <person name="Larimer F."/>
            <person name="Land M."/>
            <person name="Hauser L."/>
            <person name="Markowitz V."/>
            <person name="Cheng J.F."/>
            <person name="Hugenholtz P."/>
            <person name="Woyke T."/>
            <person name="Wu D."/>
            <person name="Eisen J.A."/>
        </authorList>
    </citation>
    <scope>NUCLEOTIDE SEQUENCE [LARGE SCALE GENOMIC DNA]</scope>
    <source>
        <strain evidence="4">ATCC 33386 / NCTC 11300</strain>
    </source>
</reference>
<dbReference type="eggNOG" id="COG0438">
    <property type="taxonomic scope" value="Bacteria"/>
</dbReference>
<proteinExistence type="predicted"/>
<feature type="domain" description="Glycosyl transferase family 1" evidence="1">
    <location>
        <begin position="175"/>
        <end position="338"/>
    </location>
</feature>
<keyword evidence="3" id="KW-0808">Transferase</keyword>
<dbReference type="CDD" id="cd03801">
    <property type="entry name" value="GT4_PimA-like"/>
    <property type="match status" value="1"/>
</dbReference>
<accession>D1APA6</accession>
<feature type="domain" description="Glycosyltransferase subfamily 4-like N-terminal" evidence="2">
    <location>
        <begin position="18"/>
        <end position="162"/>
    </location>
</feature>
<organism evidence="3 4">
    <name type="scientific">Sebaldella termitidis (strain ATCC 33386 / NCTC 11300)</name>
    <dbReference type="NCBI Taxonomy" id="526218"/>
    <lineage>
        <taxon>Bacteria</taxon>
        <taxon>Fusobacteriati</taxon>
        <taxon>Fusobacteriota</taxon>
        <taxon>Fusobacteriia</taxon>
        <taxon>Fusobacteriales</taxon>
        <taxon>Leptotrichiaceae</taxon>
        <taxon>Sebaldella</taxon>
    </lineage>
</organism>
<keyword evidence="4" id="KW-1185">Reference proteome</keyword>
<dbReference type="InterPro" id="IPR050194">
    <property type="entry name" value="Glycosyltransferase_grp1"/>
</dbReference>
<evidence type="ECO:0000313" key="3">
    <source>
        <dbReference type="EMBL" id="ACZ09940.1"/>
    </source>
</evidence>
<dbReference type="PANTHER" id="PTHR45947:SF3">
    <property type="entry name" value="SULFOQUINOVOSYL TRANSFERASE SQD2"/>
    <property type="match status" value="1"/>
</dbReference>
<dbReference type="Gene3D" id="3.40.50.2000">
    <property type="entry name" value="Glycogen Phosphorylase B"/>
    <property type="match status" value="2"/>
</dbReference>
<dbReference type="InterPro" id="IPR001296">
    <property type="entry name" value="Glyco_trans_1"/>
</dbReference>
<dbReference type="PANTHER" id="PTHR45947">
    <property type="entry name" value="SULFOQUINOVOSYL TRANSFERASE SQD2"/>
    <property type="match status" value="1"/>
</dbReference>
<sequence>MNILFLTYQGDVAGSTGSISYLAKGLAERGHNVYVGCRKESLLYEILSKTKVNLIEMKFKSKFDLKNMKHIKEIVNQYNIDIINAQSSKDRYNSIFSKLFYKLPVKIVHTRRQTPKSSGIFFQNWFYNTFTDIIVAVSDEVKEELVKSGIKESRIEVIYNGTPDYKYSAVNPENKEKLLKKYNIEDGEIILGSVSRRKEQDQIIKALALLPKNYRLILIGIHDNEFDNYKPLIEENKLEKRIISLGMITGEETLNHYQIFDIDILASVMEGLSQSLLEAMYLGVPVVATRAAGNISLIKDYENGIFFENGNIEGLASAVKKIIDDENLRKKLIKNGMKTAKEDFSIERVILEYEEKFGLLLGK</sequence>
<dbReference type="Pfam" id="PF13439">
    <property type="entry name" value="Glyco_transf_4"/>
    <property type="match status" value="1"/>
</dbReference>
<dbReference type="STRING" id="526218.Sterm_3098"/>
<dbReference type="HOGENOM" id="CLU_009583_0_4_0"/>
<protein>
    <submittedName>
        <fullName evidence="3">Glycosyl transferase group 1</fullName>
    </submittedName>
</protein>
<dbReference type="SUPFAM" id="SSF53756">
    <property type="entry name" value="UDP-Glycosyltransferase/glycogen phosphorylase"/>
    <property type="match status" value="1"/>
</dbReference>
<dbReference type="InterPro" id="IPR028098">
    <property type="entry name" value="Glyco_trans_4-like_N"/>
</dbReference>
<dbReference type="KEGG" id="str:Sterm_3098"/>
<dbReference type="GO" id="GO:0016757">
    <property type="term" value="F:glycosyltransferase activity"/>
    <property type="evidence" value="ECO:0007669"/>
    <property type="project" value="InterPro"/>
</dbReference>
<gene>
    <name evidence="3" type="ordered locus">Sterm_3098</name>
</gene>
<dbReference type="Pfam" id="PF00534">
    <property type="entry name" value="Glycos_transf_1"/>
    <property type="match status" value="1"/>
</dbReference>
<dbReference type="EMBL" id="CP001739">
    <property type="protein sequence ID" value="ACZ09940.1"/>
    <property type="molecule type" value="Genomic_DNA"/>
</dbReference>
<name>D1APA6_SEBTE</name>
<dbReference type="RefSeq" id="WP_012862522.1">
    <property type="nucleotide sequence ID" value="NC_013517.1"/>
</dbReference>
<dbReference type="Proteomes" id="UP000000845">
    <property type="component" value="Chromosome"/>
</dbReference>
<evidence type="ECO:0000313" key="4">
    <source>
        <dbReference type="Proteomes" id="UP000000845"/>
    </source>
</evidence>
<evidence type="ECO:0000259" key="1">
    <source>
        <dbReference type="Pfam" id="PF00534"/>
    </source>
</evidence>
<dbReference type="AlphaFoldDB" id="D1APA6"/>
<evidence type="ECO:0000259" key="2">
    <source>
        <dbReference type="Pfam" id="PF13439"/>
    </source>
</evidence>
<dbReference type="CAZy" id="GT4">
    <property type="family name" value="Glycosyltransferase Family 4"/>
</dbReference>